<organism evidence="1 2">
    <name type="scientific">Neonectria magnoliae</name>
    <dbReference type="NCBI Taxonomy" id="2732573"/>
    <lineage>
        <taxon>Eukaryota</taxon>
        <taxon>Fungi</taxon>
        <taxon>Dikarya</taxon>
        <taxon>Ascomycota</taxon>
        <taxon>Pezizomycotina</taxon>
        <taxon>Sordariomycetes</taxon>
        <taxon>Hypocreomycetidae</taxon>
        <taxon>Hypocreales</taxon>
        <taxon>Nectriaceae</taxon>
        <taxon>Neonectria</taxon>
    </lineage>
</organism>
<keyword evidence="2" id="KW-1185">Reference proteome</keyword>
<dbReference type="Proteomes" id="UP001498421">
    <property type="component" value="Unassembled WGS sequence"/>
</dbReference>
<comment type="caution">
    <text evidence="1">The sequence shown here is derived from an EMBL/GenBank/DDBJ whole genome shotgun (WGS) entry which is preliminary data.</text>
</comment>
<reference evidence="1 2" key="1">
    <citation type="journal article" date="2025" name="Microbiol. Resour. Announc.">
        <title>Draft genome sequences for Neonectria magnoliae and Neonectria punicea, canker pathogens of Liriodendron tulipifera and Acer saccharum in West Virginia.</title>
        <authorList>
            <person name="Petronek H.M."/>
            <person name="Kasson M.T."/>
            <person name="Metheny A.M."/>
            <person name="Stauder C.M."/>
            <person name="Lovett B."/>
            <person name="Lynch S.C."/>
            <person name="Garnas J.R."/>
            <person name="Kasson L.R."/>
            <person name="Stajich J.E."/>
        </authorList>
    </citation>
    <scope>NUCLEOTIDE SEQUENCE [LARGE SCALE GENOMIC DNA]</scope>
    <source>
        <strain evidence="1 2">NRRL 64651</strain>
    </source>
</reference>
<name>A0ABR1H7I3_9HYPO</name>
<evidence type="ECO:0000313" key="2">
    <source>
        <dbReference type="Proteomes" id="UP001498421"/>
    </source>
</evidence>
<gene>
    <name evidence="1" type="ORF">QQZ08_011835</name>
</gene>
<accession>A0ABR1H7I3</accession>
<evidence type="ECO:0000313" key="1">
    <source>
        <dbReference type="EMBL" id="KAK7416917.1"/>
    </source>
</evidence>
<sequence length="210" mass="23114">MATLVANTPVLTTLGKNLAALFVRHNAHKFLGVHLVHGHFKIPESIVLLGTNFEEPKGRWARVTPVEKMDPATVHGHIFVFAKDDMCAYEYQNGPMPNISGVGEGFLKEFVDYLVANDLTDLLGLQVLTKCGDQSMSELILEDGTVMLDTLVIKGCTSYRITGWNFETAHGNPRVCQSNETHATMTSGNHKVFNAGNLQCRQTTSQVGKR</sequence>
<proteinExistence type="predicted"/>
<protein>
    <submittedName>
        <fullName evidence="1">Uncharacterized protein</fullName>
    </submittedName>
</protein>
<dbReference type="EMBL" id="JAZAVK010000197">
    <property type="protein sequence ID" value="KAK7416917.1"/>
    <property type="molecule type" value="Genomic_DNA"/>
</dbReference>